<evidence type="ECO:0000256" key="2">
    <source>
        <dbReference type="ARBA" id="ARBA00009792"/>
    </source>
</evidence>
<gene>
    <name evidence="9" type="ORF">TRFO_36325</name>
</gene>
<dbReference type="CDD" id="cd10789">
    <property type="entry name" value="GH38N_AMII_ER_cytosolic"/>
    <property type="match status" value="1"/>
</dbReference>
<comment type="caution">
    <text evidence="9">The sequence shown here is derived from an EMBL/GenBank/DDBJ whole genome shotgun (WGS) entry which is preliminary data.</text>
</comment>
<keyword evidence="7" id="KW-0732">Signal</keyword>
<dbReference type="InterPro" id="IPR011682">
    <property type="entry name" value="Glyco_hydro_38_C"/>
</dbReference>
<dbReference type="AlphaFoldDB" id="A0A1J4JFM4"/>
<comment type="catalytic activity">
    <reaction evidence="1">
        <text>Hydrolysis of terminal, non-reducing alpha-D-mannose residues in alpha-D-mannosides.</text>
        <dbReference type="EC" id="3.2.1.24"/>
    </reaction>
</comment>
<keyword evidence="10" id="KW-1185">Reference proteome</keyword>
<dbReference type="GO" id="GO:0004559">
    <property type="term" value="F:alpha-mannosidase activity"/>
    <property type="evidence" value="ECO:0007669"/>
    <property type="project" value="UniProtKB-EC"/>
</dbReference>
<comment type="similarity">
    <text evidence="2">Belongs to the glycosyl hydrolase 38 family.</text>
</comment>
<dbReference type="PANTHER" id="PTHR46017:SF1">
    <property type="entry name" value="ALPHA-MANNOSIDASE 2C1"/>
    <property type="match status" value="1"/>
</dbReference>
<feature type="chain" id="PRO_5012430265" description="alpha-mannosidase" evidence="7">
    <location>
        <begin position="20"/>
        <end position="1105"/>
    </location>
</feature>
<name>A0A1J4JFM4_9EUKA</name>
<dbReference type="PANTHER" id="PTHR46017">
    <property type="entry name" value="ALPHA-MANNOSIDASE 2C1"/>
    <property type="match status" value="1"/>
</dbReference>
<dbReference type="InterPro" id="IPR015341">
    <property type="entry name" value="Glyco_hydro_38_cen"/>
</dbReference>
<evidence type="ECO:0000313" key="9">
    <source>
        <dbReference type="EMBL" id="OHS97465.1"/>
    </source>
</evidence>
<reference evidence="9" key="1">
    <citation type="submission" date="2016-10" db="EMBL/GenBank/DDBJ databases">
        <authorList>
            <person name="Benchimol M."/>
            <person name="Almeida L.G."/>
            <person name="Vasconcelos A.T."/>
            <person name="Perreira-Neves A."/>
            <person name="Rosa I.A."/>
            <person name="Tasca T."/>
            <person name="Bogo M.R."/>
            <person name="de Souza W."/>
        </authorList>
    </citation>
    <scope>NUCLEOTIDE SEQUENCE [LARGE SCALE GENOMIC DNA]</scope>
    <source>
        <strain evidence="9">K</strain>
    </source>
</reference>
<dbReference type="InterPro" id="IPR011330">
    <property type="entry name" value="Glyco_hydro/deAcase_b/a-brl"/>
</dbReference>
<evidence type="ECO:0000259" key="8">
    <source>
        <dbReference type="SMART" id="SM00872"/>
    </source>
</evidence>
<dbReference type="Pfam" id="PF09261">
    <property type="entry name" value="Alpha-mann_mid"/>
    <property type="match status" value="1"/>
</dbReference>
<dbReference type="InterPro" id="IPR041147">
    <property type="entry name" value="GH38_C"/>
</dbReference>
<dbReference type="GO" id="GO:0046872">
    <property type="term" value="F:metal ion binding"/>
    <property type="evidence" value="ECO:0007669"/>
    <property type="project" value="UniProtKB-KW"/>
</dbReference>
<dbReference type="Gene3D" id="3.20.110.10">
    <property type="entry name" value="Glycoside hydrolase 38, N terminal domain"/>
    <property type="match status" value="1"/>
</dbReference>
<dbReference type="InterPro" id="IPR000602">
    <property type="entry name" value="Glyco_hydro_38_N"/>
</dbReference>
<evidence type="ECO:0000256" key="6">
    <source>
        <dbReference type="ARBA" id="ARBA00023295"/>
    </source>
</evidence>
<proteinExistence type="inferred from homology"/>
<feature type="domain" description="Glycoside hydrolase family 38 central" evidence="8">
    <location>
        <begin position="563"/>
        <end position="644"/>
    </location>
</feature>
<dbReference type="InterPro" id="IPR028995">
    <property type="entry name" value="Glyco_hydro_57/38_cen_sf"/>
</dbReference>
<evidence type="ECO:0000256" key="3">
    <source>
        <dbReference type="ARBA" id="ARBA00012752"/>
    </source>
</evidence>
<evidence type="ECO:0000256" key="7">
    <source>
        <dbReference type="SAM" id="SignalP"/>
    </source>
</evidence>
<dbReference type="SUPFAM" id="SSF74650">
    <property type="entry name" value="Galactose mutarotase-like"/>
    <property type="match status" value="1"/>
</dbReference>
<sequence length="1105" mass="127475">MFLISFLFIEALSLYVVDPQHTINKLKKINNFVNTIRHVGYKVVRDGKATKKATSSHDIPSECDYEWEDVDFSHDWYFNEGRYEWTALIGTLQIPDGYDPEKHLLKLHIGITRDFKRGTGDDNTPCGPEGRYWINKEISGAVDSFHDGLYLTDDEAQDGNEVQVRIFNGRIPTHHHVDAFGIDMYDRAVETLYRRCKFLIDVVEKLEDGPDKQKLLDLVDETLRMIDIRDEQTDIDMLDIRKQDPKHEAMRKSVPVALEFLKAKLQEFPKASETDPAITILGYSHIDTMWLWPFNVTHFKTTNTASTMLHLLEHPPKEFGENAVEWKFLATAPQHYKWMEEDAPYIFEKVREATRKGRWNVDGVMWLEPDVTLPSGESLNRQILYGYNYFAKSVPEFNHSTLFLPDCFGYSASLPQILRNGECDAFVTSKISWNEYNTFPYSSFNWRGIDGSSVVSHFITTSGDKYGRGSTYTGDSSVPQLMYTYDRNFQKDIIRTSALHTSGNGDGGGGVTEDMVWNYNMFNELPKLKGVPRLRFKSLSEVMDEVRDVKDDLPFWDGELYLEYHRGTLTSFEEIKRQNRMLESHLHNVEWLMTILFTQDEFFDYSKHQRAIQPIWEDTMLMHFHDCIPGSSINEANLDAVRRGRPFLEQLRNLEIELGGEIAKLIQRTDEGKIIFNTLSHSRYITKQLIPAGGWSLQKSDTVIETNDEVTTIWERSMLTDKDIENELKEPFIKTAYPPTKDDDIKIESQTDSNDNIKQLTVTTPCITAIFDENGHLSSVVDAQGLEFLSAPGNIFELYEDRSYSFPAWELTLYHKEMQLNEPIFDGYEIDSEKTNVIIAKWHIPLISEGGAEETTIEQTITFTQNSPQIDFQTKVRWTQHDKILKIMFPTNIRSRTARFGIQFGHLDRPTHNNTAEDMARFEANGRWCDLAEDGRGIAIMADTKNGWDVHENVMRLSLLKAPMASDRWEDFGKRKFFYRAVFHNNSFAKAKIPQIADELNIPPVQVDANGEGLLSAQQKFVDITDDHIILETLKVAEDNSDEESFIARFYESSGTGRKATVTFPLLKADEWEDAELVSTLEKPFQNKDRVFVHKVEGFDVIYYV</sequence>
<feature type="signal peptide" evidence="7">
    <location>
        <begin position="1"/>
        <end position="19"/>
    </location>
</feature>
<evidence type="ECO:0000256" key="1">
    <source>
        <dbReference type="ARBA" id="ARBA00000365"/>
    </source>
</evidence>
<keyword evidence="4" id="KW-0479">Metal-binding</keyword>
<dbReference type="Pfam" id="PF17677">
    <property type="entry name" value="Glyco_hydro38C2"/>
    <property type="match status" value="1"/>
</dbReference>
<dbReference type="Pfam" id="PF01074">
    <property type="entry name" value="Glyco_hydro_38N"/>
    <property type="match status" value="1"/>
</dbReference>
<dbReference type="EMBL" id="MLAK01001114">
    <property type="protein sequence ID" value="OHS97465.1"/>
    <property type="molecule type" value="Genomic_DNA"/>
</dbReference>
<evidence type="ECO:0000256" key="4">
    <source>
        <dbReference type="ARBA" id="ARBA00022723"/>
    </source>
</evidence>
<dbReference type="RefSeq" id="XP_068350602.1">
    <property type="nucleotide sequence ID" value="XM_068510764.1"/>
</dbReference>
<keyword evidence="5 9" id="KW-0378">Hydrolase</keyword>
<dbReference type="InterPro" id="IPR027291">
    <property type="entry name" value="Glyco_hydro_38_N_sf"/>
</dbReference>
<protein>
    <recommendedName>
        <fullName evidence="3">alpha-mannosidase</fullName>
        <ecNumber evidence="3">3.2.1.24</ecNumber>
    </recommendedName>
</protein>
<dbReference type="Pfam" id="PF07748">
    <property type="entry name" value="Glyco_hydro_38C"/>
    <property type="match status" value="1"/>
</dbReference>
<dbReference type="SMART" id="SM00872">
    <property type="entry name" value="Alpha-mann_mid"/>
    <property type="match status" value="1"/>
</dbReference>
<dbReference type="Proteomes" id="UP000179807">
    <property type="component" value="Unassembled WGS sequence"/>
</dbReference>
<dbReference type="InterPro" id="IPR011013">
    <property type="entry name" value="Gal_mutarotase_sf_dom"/>
</dbReference>
<dbReference type="SUPFAM" id="SSF88688">
    <property type="entry name" value="Families 57/38 glycoside transferase middle domain"/>
    <property type="match status" value="1"/>
</dbReference>
<dbReference type="SUPFAM" id="SSF88713">
    <property type="entry name" value="Glycoside hydrolase/deacetylase"/>
    <property type="match status" value="1"/>
</dbReference>
<organism evidence="9 10">
    <name type="scientific">Tritrichomonas foetus</name>
    <dbReference type="NCBI Taxonomy" id="1144522"/>
    <lineage>
        <taxon>Eukaryota</taxon>
        <taxon>Metamonada</taxon>
        <taxon>Parabasalia</taxon>
        <taxon>Tritrichomonadida</taxon>
        <taxon>Tritrichomonadidae</taxon>
        <taxon>Tritrichomonas</taxon>
    </lineage>
</organism>
<dbReference type="InterPro" id="IPR037094">
    <property type="entry name" value="Glyco_hydro_38_cen_sf"/>
</dbReference>
<evidence type="ECO:0000313" key="10">
    <source>
        <dbReference type="Proteomes" id="UP000179807"/>
    </source>
</evidence>
<dbReference type="Gene3D" id="1.20.1270.50">
    <property type="entry name" value="Glycoside hydrolase family 38, central domain"/>
    <property type="match status" value="1"/>
</dbReference>
<dbReference type="Gene3D" id="2.70.98.30">
    <property type="entry name" value="Golgi alpha-mannosidase II, domain 4"/>
    <property type="match status" value="1"/>
</dbReference>
<dbReference type="EC" id="3.2.1.24" evidence="3"/>
<dbReference type="OrthoDB" id="10261055at2759"/>
<dbReference type="GO" id="GO:0006013">
    <property type="term" value="P:mannose metabolic process"/>
    <property type="evidence" value="ECO:0007669"/>
    <property type="project" value="InterPro"/>
</dbReference>
<keyword evidence="6" id="KW-0326">Glycosidase</keyword>
<accession>A0A1J4JFM4</accession>
<dbReference type="GO" id="GO:0009313">
    <property type="term" value="P:oligosaccharide catabolic process"/>
    <property type="evidence" value="ECO:0007669"/>
    <property type="project" value="TreeGrafter"/>
</dbReference>
<dbReference type="VEuPathDB" id="TrichDB:TRFO_36325"/>
<dbReference type="GeneID" id="94845468"/>
<evidence type="ECO:0000256" key="5">
    <source>
        <dbReference type="ARBA" id="ARBA00022801"/>
    </source>
</evidence>
<dbReference type="GO" id="GO:0030246">
    <property type="term" value="F:carbohydrate binding"/>
    <property type="evidence" value="ECO:0007669"/>
    <property type="project" value="InterPro"/>
</dbReference>